<dbReference type="Pfam" id="PF07980">
    <property type="entry name" value="SusD_RagB"/>
    <property type="match status" value="1"/>
</dbReference>
<evidence type="ECO:0000259" key="8">
    <source>
        <dbReference type="Pfam" id="PF14322"/>
    </source>
</evidence>
<protein>
    <submittedName>
        <fullName evidence="9">RagB/SusD family nutrient uptake outer membrane protein</fullName>
    </submittedName>
</protein>
<feature type="domain" description="RagB/SusD" evidence="7">
    <location>
        <begin position="314"/>
        <end position="625"/>
    </location>
</feature>
<comment type="similarity">
    <text evidence="2">Belongs to the SusD family.</text>
</comment>
<proteinExistence type="inferred from homology"/>
<dbReference type="Gene3D" id="1.25.40.390">
    <property type="match status" value="1"/>
</dbReference>
<dbReference type="EMBL" id="JAERTY010000009">
    <property type="protein sequence ID" value="MBL1410390.1"/>
    <property type="molecule type" value="Genomic_DNA"/>
</dbReference>
<dbReference type="Proteomes" id="UP000625283">
    <property type="component" value="Unassembled WGS sequence"/>
</dbReference>
<evidence type="ECO:0000256" key="2">
    <source>
        <dbReference type="ARBA" id="ARBA00006275"/>
    </source>
</evidence>
<keyword evidence="4" id="KW-0472">Membrane</keyword>
<reference evidence="9 10" key="1">
    <citation type="submission" date="2021-01" db="EMBL/GenBank/DDBJ databases">
        <title>C459-1 draft genome sequence.</title>
        <authorList>
            <person name="Zhang X.-F."/>
        </authorList>
    </citation>
    <scope>NUCLEOTIDE SEQUENCE [LARGE SCALE GENOMIC DNA]</scope>
    <source>
        <strain evidence="10">C459-1</strain>
    </source>
</reference>
<comment type="caution">
    <text evidence="9">The sequence shown here is derived from an EMBL/GenBank/DDBJ whole genome shotgun (WGS) entry which is preliminary data.</text>
</comment>
<dbReference type="PROSITE" id="PS51257">
    <property type="entry name" value="PROKAR_LIPOPROTEIN"/>
    <property type="match status" value="1"/>
</dbReference>
<evidence type="ECO:0000259" key="7">
    <source>
        <dbReference type="Pfam" id="PF07980"/>
    </source>
</evidence>
<evidence type="ECO:0000256" key="3">
    <source>
        <dbReference type="ARBA" id="ARBA00022729"/>
    </source>
</evidence>
<evidence type="ECO:0000313" key="10">
    <source>
        <dbReference type="Proteomes" id="UP000625283"/>
    </source>
</evidence>
<feature type="signal peptide" evidence="6">
    <location>
        <begin position="1"/>
        <end position="20"/>
    </location>
</feature>
<evidence type="ECO:0000313" key="9">
    <source>
        <dbReference type="EMBL" id="MBL1410390.1"/>
    </source>
</evidence>
<gene>
    <name evidence="9" type="ORF">JKG61_16660</name>
</gene>
<dbReference type="InterPro" id="IPR033985">
    <property type="entry name" value="SusD-like_N"/>
</dbReference>
<dbReference type="InterPro" id="IPR011990">
    <property type="entry name" value="TPR-like_helical_dom_sf"/>
</dbReference>
<feature type="domain" description="SusD-like N-terminal" evidence="8">
    <location>
        <begin position="109"/>
        <end position="229"/>
    </location>
</feature>
<dbReference type="SUPFAM" id="SSF48452">
    <property type="entry name" value="TPR-like"/>
    <property type="match status" value="1"/>
</dbReference>
<dbReference type="RefSeq" id="WP_202104086.1">
    <property type="nucleotide sequence ID" value="NZ_JAERTY010000009.1"/>
</dbReference>
<keyword evidence="3 6" id="KW-0732">Signal</keyword>
<name>A0ABS1R6Q4_9SPHI</name>
<comment type="subcellular location">
    <subcellularLocation>
        <location evidence="1">Cell outer membrane</location>
    </subcellularLocation>
</comment>
<dbReference type="Pfam" id="PF14322">
    <property type="entry name" value="SusD-like_3"/>
    <property type="match status" value="1"/>
</dbReference>
<evidence type="ECO:0000256" key="5">
    <source>
        <dbReference type="ARBA" id="ARBA00023237"/>
    </source>
</evidence>
<dbReference type="InterPro" id="IPR012944">
    <property type="entry name" value="SusD_RagB_dom"/>
</dbReference>
<keyword evidence="10" id="KW-1185">Reference proteome</keyword>
<keyword evidence="5" id="KW-0998">Cell outer membrane</keyword>
<organism evidence="9 10">
    <name type="scientific">Sphingobacterium faecale</name>
    <dbReference type="NCBI Taxonomy" id="2803775"/>
    <lineage>
        <taxon>Bacteria</taxon>
        <taxon>Pseudomonadati</taxon>
        <taxon>Bacteroidota</taxon>
        <taxon>Sphingobacteriia</taxon>
        <taxon>Sphingobacteriales</taxon>
        <taxon>Sphingobacteriaceae</taxon>
        <taxon>Sphingobacterium</taxon>
    </lineage>
</organism>
<evidence type="ECO:0000256" key="6">
    <source>
        <dbReference type="SAM" id="SignalP"/>
    </source>
</evidence>
<evidence type="ECO:0000256" key="1">
    <source>
        <dbReference type="ARBA" id="ARBA00004442"/>
    </source>
</evidence>
<feature type="chain" id="PRO_5046580669" evidence="6">
    <location>
        <begin position="21"/>
        <end position="625"/>
    </location>
</feature>
<evidence type="ECO:0000256" key="4">
    <source>
        <dbReference type="ARBA" id="ARBA00023136"/>
    </source>
</evidence>
<accession>A0ABS1R6Q4</accession>
<sequence length="625" mass="71869">MKKKLLLILMAGLTLQGCNYLDVVPDNVATIEYAFRTPLTAEKYLFTCYSWLPNYADPFSGNPAIAGADEIWFDQVQYNYNSGLYARGQQNIQNPLMDFWQGDRGGTPLFRGIHECNIFLGNVDKVHGLSDFDKAKMKAEAKFLKAYYHFYLLRMYGPIPIMHENYAVSTEISQIKEITREPVDDVFQYIVNQLDEAIVDLPESVLFESTELGRITKPIAMAIKAKVLLTAASPLFNGNTDYSNYKNSRGEVLFNQTADPNKWTQAAEAAKEAIEYCESLGYALHKKAAYDRPVSDTTKIELNLRTTITEKWNKELIWGASNSAANSIQTASYPRIFGGDALYYGGYFSVPLNLVEQFYSKNGVPINEDNTFDYMDRYGTKVGAKQDKQYIKTGYTTARLNFDREPRYYAFLGFDGGRWYGQGLLSDDENFYIEGRLGGISSGHAFAFSLTGYLPKKLVNYQNTALAKQWVVQRYPWPIVRLADLYLMYAEALNEANGPSDEIFIYLDRIRERAGLKGVKYAWNNFSNQPEKILSKAGLQSIIRQERTIELCFEGHRFWDLRRWKVAQEVLNQNITGWDVLNADAKYYYIPRTIVRQNFQVRDYFWPIQESEFIKNKEIIQSPNW</sequence>